<keyword evidence="4" id="KW-1185">Reference proteome</keyword>
<dbReference type="GO" id="GO:0001181">
    <property type="term" value="F:RNA polymerase I general transcription initiation factor activity"/>
    <property type="evidence" value="ECO:0007669"/>
    <property type="project" value="TreeGrafter"/>
</dbReference>
<dbReference type="OrthoDB" id="2240312at2759"/>
<dbReference type="GO" id="GO:0000182">
    <property type="term" value="F:rDNA binding"/>
    <property type="evidence" value="ECO:0007669"/>
    <property type="project" value="TreeGrafter"/>
</dbReference>
<feature type="domain" description="SANT" evidence="2">
    <location>
        <begin position="176"/>
        <end position="228"/>
    </location>
</feature>
<dbReference type="Gene3D" id="1.10.10.60">
    <property type="entry name" value="Homeodomain-like"/>
    <property type="match status" value="1"/>
</dbReference>
<reference evidence="3 4" key="1">
    <citation type="submission" date="2015-10" db="EMBL/GenBank/DDBJ databases">
        <title>Full genome of DAOMC 229536 Phialocephala scopiformis, a fungal endophyte of spruce producing the potent anti-insectan compound rugulosin.</title>
        <authorList>
            <consortium name="DOE Joint Genome Institute"/>
            <person name="Walker A.K."/>
            <person name="Frasz S.L."/>
            <person name="Seifert K.A."/>
            <person name="Miller J.D."/>
            <person name="Mondo S.J."/>
            <person name="Labutti K."/>
            <person name="Lipzen A."/>
            <person name="Dockter R."/>
            <person name="Kennedy M."/>
            <person name="Grigoriev I.V."/>
            <person name="Spatafora J.W."/>
        </authorList>
    </citation>
    <scope>NUCLEOTIDE SEQUENCE [LARGE SCALE GENOMIC DNA]</scope>
    <source>
        <strain evidence="3 4">CBS 120377</strain>
    </source>
</reference>
<dbReference type="AlphaFoldDB" id="A0A132B1J5"/>
<protein>
    <recommendedName>
        <fullName evidence="2">SANT domain-containing protein</fullName>
    </recommendedName>
</protein>
<dbReference type="InParanoid" id="A0A132B1J5"/>
<dbReference type="GO" id="GO:0006361">
    <property type="term" value="P:transcription initiation at RNA polymerase I promoter"/>
    <property type="evidence" value="ECO:0007669"/>
    <property type="project" value="TreeGrafter"/>
</dbReference>
<accession>A0A132B1J5</accession>
<feature type="compositionally biased region" description="Basic residues" evidence="1">
    <location>
        <begin position="120"/>
        <end position="131"/>
    </location>
</feature>
<dbReference type="InterPro" id="IPR039601">
    <property type="entry name" value="Rrn5"/>
</dbReference>
<proteinExistence type="predicted"/>
<dbReference type="KEGG" id="psco:LY89DRAFT_790654"/>
<dbReference type="SUPFAM" id="SSF46689">
    <property type="entry name" value="Homeodomain-like"/>
    <property type="match status" value="1"/>
</dbReference>
<dbReference type="InterPro" id="IPR009057">
    <property type="entry name" value="Homeodomain-like_sf"/>
</dbReference>
<name>A0A132B1J5_MOLSC</name>
<gene>
    <name evidence="3" type="ORF">LY89DRAFT_790654</name>
</gene>
<feature type="compositionally biased region" description="Basic and acidic residues" evidence="1">
    <location>
        <begin position="469"/>
        <end position="486"/>
    </location>
</feature>
<dbReference type="RefSeq" id="XP_018060611.1">
    <property type="nucleotide sequence ID" value="XM_018223398.1"/>
</dbReference>
<dbReference type="InterPro" id="IPR017884">
    <property type="entry name" value="SANT_dom"/>
</dbReference>
<feature type="compositionally biased region" description="Basic and acidic residues" evidence="1">
    <location>
        <begin position="30"/>
        <end position="51"/>
    </location>
</feature>
<feature type="compositionally biased region" description="Basic and acidic residues" evidence="1">
    <location>
        <begin position="509"/>
        <end position="520"/>
    </location>
</feature>
<evidence type="ECO:0000313" key="4">
    <source>
        <dbReference type="Proteomes" id="UP000070700"/>
    </source>
</evidence>
<dbReference type="Proteomes" id="UP000070700">
    <property type="component" value="Unassembled WGS sequence"/>
</dbReference>
<dbReference type="PROSITE" id="PS51293">
    <property type="entry name" value="SANT"/>
    <property type="match status" value="1"/>
</dbReference>
<evidence type="ECO:0000313" key="3">
    <source>
        <dbReference type="EMBL" id="KUJ06256.1"/>
    </source>
</evidence>
<feature type="region of interest" description="Disordered" evidence="1">
    <location>
        <begin position="466"/>
        <end position="542"/>
    </location>
</feature>
<dbReference type="PANTHER" id="PTHR28079:SF1">
    <property type="entry name" value="RNA POLYMERASE I-SPECIFIC TRANSCRIPTION INITIATION FACTOR RRN5"/>
    <property type="match status" value="1"/>
</dbReference>
<evidence type="ECO:0000256" key="1">
    <source>
        <dbReference type="SAM" id="MobiDB-lite"/>
    </source>
</evidence>
<dbReference type="STRING" id="149040.A0A132B1J5"/>
<evidence type="ECO:0000259" key="2">
    <source>
        <dbReference type="PROSITE" id="PS51293"/>
    </source>
</evidence>
<dbReference type="GeneID" id="28833124"/>
<dbReference type="PANTHER" id="PTHR28079">
    <property type="entry name" value="RNA POLYMERASE I-SPECIFIC TRANSCRIPTION INITIATION FACTOR RRN5"/>
    <property type="match status" value="1"/>
</dbReference>
<feature type="compositionally biased region" description="Acidic residues" evidence="1">
    <location>
        <begin position="680"/>
        <end position="692"/>
    </location>
</feature>
<organism evidence="3 4">
    <name type="scientific">Mollisia scopiformis</name>
    <name type="common">Conifer needle endophyte fungus</name>
    <name type="synonym">Phialocephala scopiformis</name>
    <dbReference type="NCBI Taxonomy" id="149040"/>
    <lineage>
        <taxon>Eukaryota</taxon>
        <taxon>Fungi</taxon>
        <taxon>Dikarya</taxon>
        <taxon>Ascomycota</taxon>
        <taxon>Pezizomycotina</taxon>
        <taxon>Leotiomycetes</taxon>
        <taxon>Helotiales</taxon>
        <taxon>Mollisiaceae</taxon>
        <taxon>Mollisia</taxon>
    </lineage>
</organism>
<dbReference type="EMBL" id="KQ947449">
    <property type="protein sequence ID" value="KUJ06256.1"/>
    <property type="molecule type" value="Genomic_DNA"/>
</dbReference>
<dbReference type="GO" id="GO:0042790">
    <property type="term" value="P:nucleolar large rRNA transcription by RNA polymerase I"/>
    <property type="evidence" value="ECO:0007669"/>
    <property type="project" value="InterPro"/>
</dbReference>
<dbReference type="GO" id="GO:0000500">
    <property type="term" value="C:RNA polymerase I upstream activating factor complex"/>
    <property type="evidence" value="ECO:0007669"/>
    <property type="project" value="InterPro"/>
</dbReference>
<sequence length="692" mass="78685">MDLDEAELFAGIPYPDDSGSAYEGSSENDSLSHDKDGQDREKPSKLKEKPAIVRGRSATRKNARKSTERSSSGKKSFEGIATVPREKQDSSSETDVQPFEDAQEWAANFQPPTLEDIRTPSRRNSRKRRALKPPSEIRSKRLHAYYDNDYRKLLNVEINDATYGELSQEVLEASQVGSSSWNAEEKELLFSSLARLGRDNVRGIAVQIGSKSEPEVQEYLQLLQANVAERKRKSRRNFMVADLPAATEINEECCIVLERAGDALAARQEMAEEKVEHSKWSDMWLVNENVSRLIERRRREEGGEEALEAVLPAGNLFIFKNWLELSQRVFMNPGTPREEDNWENLAEPSETPAVRATAFEDFHSLAVNITKKLLSTTIFCTMSRLRSGNYHYVKVSEVTADDVEAAVNILGLKKDSSQFWLGCPKRNNLEIIDDEENPEERAAVSLADNDVERELLSSRCSRSRSLSVSRHEKSRASSQASRHEEAAYSSPSEVEYEDPQDFESESSTDDEKKSAPRGESPDFTDPESPTVTTPNRRTRIRDRKAAELAHEAYTEALDMEASQKEEARLWSLIEQEPPFEVETNFDKVERPVAIRDEIEDGRNWRDHLEYWSPWETMGTPVPKSAFEKNRKRKSRRAKARAKGSWPRLDHSVDEPVGSDENMVSEEESDVEYRSQNSNSLEEEMDESDGGED</sequence>
<feature type="compositionally biased region" description="Basic residues" evidence="1">
    <location>
        <begin position="629"/>
        <end position="641"/>
    </location>
</feature>
<feature type="region of interest" description="Disordered" evidence="1">
    <location>
        <begin position="614"/>
        <end position="692"/>
    </location>
</feature>
<feature type="compositionally biased region" description="Acidic residues" evidence="1">
    <location>
        <begin position="494"/>
        <end position="508"/>
    </location>
</feature>
<feature type="region of interest" description="Disordered" evidence="1">
    <location>
        <begin position="1"/>
        <end position="136"/>
    </location>
</feature>